<protein>
    <submittedName>
        <fullName evidence="1">Uncharacterized protein</fullName>
    </submittedName>
</protein>
<dbReference type="KEGG" id="bpl:BURPS1106A_1573"/>
<sequence length="92" mass="9680">MRVHACAAVSAADVSPVVVSMSRARAAACFAGLANDTSAFRYGRSAAWRSVCRTQRRGCGRRPGLGRAGPGARSAAASAQFELNPLFQKRIL</sequence>
<gene>
    <name evidence="1" type="ordered locus">BURPS1106A_1573</name>
</gene>
<dbReference type="EMBL" id="CP000572">
    <property type="protein sequence ID" value="ABN89687.1"/>
    <property type="molecule type" value="Genomic_DNA"/>
</dbReference>
<organism evidence="1 2">
    <name type="scientific">Burkholderia pseudomallei (strain 1106a)</name>
    <dbReference type="NCBI Taxonomy" id="357348"/>
    <lineage>
        <taxon>Bacteria</taxon>
        <taxon>Pseudomonadati</taxon>
        <taxon>Pseudomonadota</taxon>
        <taxon>Betaproteobacteria</taxon>
        <taxon>Burkholderiales</taxon>
        <taxon>Burkholderiaceae</taxon>
        <taxon>Burkholderia</taxon>
        <taxon>pseudomallei group</taxon>
    </lineage>
</organism>
<name>A3NU23_BURP0</name>
<evidence type="ECO:0000313" key="1">
    <source>
        <dbReference type="EMBL" id="ABN89687.1"/>
    </source>
</evidence>
<evidence type="ECO:0000313" key="2">
    <source>
        <dbReference type="Proteomes" id="UP000006738"/>
    </source>
</evidence>
<dbReference type="AlphaFoldDB" id="A3NU23"/>
<reference evidence="1 2" key="1">
    <citation type="submission" date="2007-02" db="EMBL/GenBank/DDBJ databases">
        <authorList>
            <person name="DeShazer D."/>
            <person name="Woods D.E."/>
            <person name="Nierman W.C."/>
        </authorList>
    </citation>
    <scope>NUCLEOTIDE SEQUENCE [LARGE SCALE GENOMIC DNA]</scope>
    <source>
        <strain evidence="1 2">1106a</strain>
    </source>
</reference>
<dbReference type="Proteomes" id="UP000006738">
    <property type="component" value="Chromosome I"/>
</dbReference>
<accession>A3NU23</accession>
<proteinExistence type="predicted"/>
<dbReference type="HOGENOM" id="CLU_2407632_0_0_4"/>